<dbReference type="Proteomes" id="UP000054549">
    <property type="component" value="Unassembled WGS sequence"/>
</dbReference>
<dbReference type="AlphaFoldDB" id="A0A0C2X4Y6"/>
<accession>A0A0C2X4Y6</accession>
<evidence type="ECO:0000256" key="1">
    <source>
        <dbReference type="ARBA" id="ARBA00023002"/>
    </source>
</evidence>
<dbReference type="InterPro" id="IPR025337">
    <property type="entry name" value="Questin_oxidase-like"/>
</dbReference>
<keyword evidence="4" id="KW-1185">Reference proteome</keyword>
<dbReference type="InParanoid" id="A0A0C2X4Y6"/>
<proteinExistence type="predicted"/>
<dbReference type="HOGENOM" id="CLU_1348624_0_0_1"/>
<evidence type="ECO:0000256" key="2">
    <source>
        <dbReference type="SAM" id="MobiDB-lite"/>
    </source>
</evidence>
<keyword evidence="1" id="KW-0560">Oxidoreductase</keyword>
<feature type="region of interest" description="Disordered" evidence="2">
    <location>
        <begin position="179"/>
        <end position="203"/>
    </location>
</feature>
<sequence>MPDDRLIGQLIHHVFCRPTSPAAPPTRLAAARWPGITPHSVQVLKNILKDSHTRWHIFLNDRFFHNHRVLAQWALGADPAVIEAGYKADSARQRPNYASPAAITSEDFGQTRVTGVKGFTGTSTAKPKTATHSLTIVARILKDARFTDAKYINPEDFLADTRDKFGGLIREYVEQWDADTSDPKRWRGPPLTSKSLVHSEGMI</sequence>
<dbReference type="OrthoDB" id="10004862at2759"/>
<name>A0A0C2X4Y6_AMAMK</name>
<protein>
    <submittedName>
        <fullName evidence="3">Uncharacterized protein</fullName>
    </submittedName>
</protein>
<reference evidence="3 4" key="1">
    <citation type="submission" date="2014-04" db="EMBL/GenBank/DDBJ databases">
        <title>Evolutionary Origins and Diversification of the Mycorrhizal Mutualists.</title>
        <authorList>
            <consortium name="DOE Joint Genome Institute"/>
            <consortium name="Mycorrhizal Genomics Consortium"/>
            <person name="Kohler A."/>
            <person name="Kuo A."/>
            <person name="Nagy L.G."/>
            <person name="Floudas D."/>
            <person name="Copeland A."/>
            <person name="Barry K.W."/>
            <person name="Cichocki N."/>
            <person name="Veneault-Fourrey C."/>
            <person name="LaButti K."/>
            <person name="Lindquist E.A."/>
            <person name="Lipzen A."/>
            <person name="Lundell T."/>
            <person name="Morin E."/>
            <person name="Murat C."/>
            <person name="Riley R."/>
            <person name="Ohm R."/>
            <person name="Sun H."/>
            <person name="Tunlid A."/>
            <person name="Henrissat B."/>
            <person name="Grigoriev I.V."/>
            <person name="Hibbett D.S."/>
            <person name="Martin F."/>
        </authorList>
    </citation>
    <scope>NUCLEOTIDE SEQUENCE [LARGE SCALE GENOMIC DNA]</scope>
    <source>
        <strain evidence="3 4">Koide BX008</strain>
    </source>
</reference>
<gene>
    <name evidence="3" type="ORF">M378DRAFT_163359</name>
</gene>
<evidence type="ECO:0000313" key="3">
    <source>
        <dbReference type="EMBL" id="KIL64331.1"/>
    </source>
</evidence>
<dbReference type="GO" id="GO:0016491">
    <property type="term" value="F:oxidoreductase activity"/>
    <property type="evidence" value="ECO:0007669"/>
    <property type="project" value="UniProtKB-KW"/>
</dbReference>
<dbReference type="EMBL" id="KN818250">
    <property type="protein sequence ID" value="KIL64331.1"/>
    <property type="molecule type" value="Genomic_DNA"/>
</dbReference>
<evidence type="ECO:0000313" key="4">
    <source>
        <dbReference type="Proteomes" id="UP000054549"/>
    </source>
</evidence>
<dbReference type="PANTHER" id="PTHR35870:SF1">
    <property type="entry name" value="PROTEIN, PUTATIVE (AFU_ORTHOLOGUE AFUA_5G03330)-RELATED"/>
    <property type="match status" value="1"/>
</dbReference>
<dbReference type="PANTHER" id="PTHR35870">
    <property type="entry name" value="PROTEIN, PUTATIVE (AFU_ORTHOLOGUE AFUA_5G03330)-RELATED"/>
    <property type="match status" value="1"/>
</dbReference>
<organism evidence="3 4">
    <name type="scientific">Amanita muscaria (strain Koide BX008)</name>
    <dbReference type="NCBI Taxonomy" id="946122"/>
    <lineage>
        <taxon>Eukaryota</taxon>
        <taxon>Fungi</taxon>
        <taxon>Dikarya</taxon>
        <taxon>Basidiomycota</taxon>
        <taxon>Agaricomycotina</taxon>
        <taxon>Agaricomycetes</taxon>
        <taxon>Agaricomycetidae</taxon>
        <taxon>Agaricales</taxon>
        <taxon>Pluteineae</taxon>
        <taxon>Amanitaceae</taxon>
        <taxon>Amanita</taxon>
    </lineage>
</organism>